<dbReference type="HOGENOM" id="CLU_023880_3_0_1"/>
<dbReference type="OrthoDB" id="270167at2759"/>
<dbReference type="InterPro" id="IPR050815">
    <property type="entry name" value="TF_fung"/>
</dbReference>
<evidence type="ECO:0000256" key="3">
    <source>
        <dbReference type="ARBA" id="ARBA00023015"/>
    </source>
</evidence>
<dbReference type="GO" id="GO:0003677">
    <property type="term" value="F:DNA binding"/>
    <property type="evidence" value="ECO:0007669"/>
    <property type="project" value="UniProtKB-KW"/>
</dbReference>
<proteinExistence type="predicted"/>
<keyword evidence="6" id="KW-0539">Nucleus</keyword>
<evidence type="ECO:0000313" key="9">
    <source>
        <dbReference type="Proteomes" id="UP000030678"/>
    </source>
</evidence>
<reference evidence="8 9" key="1">
    <citation type="submission" date="2013-03" db="EMBL/GenBank/DDBJ databases">
        <title>The Genome Sequence of Cladophialophora carrionii CBS 160.54.</title>
        <authorList>
            <consortium name="The Broad Institute Genomics Platform"/>
            <person name="Cuomo C."/>
            <person name="de Hoog S."/>
            <person name="Gorbushina A."/>
            <person name="Walker B."/>
            <person name="Young S.K."/>
            <person name="Zeng Q."/>
            <person name="Gargeya S."/>
            <person name="Fitzgerald M."/>
            <person name="Haas B."/>
            <person name="Abouelleil A."/>
            <person name="Allen A.W."/>
            <person name="Alvarado L."/>
            <person name="Arachchi H.M."/>
            <person name="Berlin A.M."/>
            <person name="Chapman S.B."/>
            <person name="Gainer-Dewar J."/>
            <person name="Goldberg J."/>
            <person name="Griggs A."/>
            <person name="Gujja S."/>
            <person name="Hansen M."/>
            <person name="Howarth C."/>
            <person name="Imamovic A."/>
            <person name="Ireland A."/>
            <person name="Larimer J."/>
            <person name="McCowan C."/>
            <person name="Murphy C."/>
            <person name="Pearson M."/>
            <person name="Poon T.W."/>
            <person name="Priest M."/>
            <person name="Roberts A."/>
            <person name="Saif S."/>
            <person name="Shea T."/>
            <person name="Sisk P."/>
            <person name="Sykes S."/>
            <person name="Wortman J."/>
            <person name="Nusbaum C."/>
            <person name="Birren B."/>
        </authorList>
    </citation>
    <scope>NUCLEOTIDE SEQUENCE [LARGE SCALE GENOMIC DNA]</scope>
    <source>
        <strain evidence="8 9">CBS 160.54</strain>
    </source>
</reference>
<sequence>MQTRRLKRKCNRELPSCGLCLRLGKPCGYPLKQQQDTADDTDFLLQKIQQLEHRLEVAQSGTTAGVVGVLTPPSGSRASLLSGNPSNRLLAATGPFTFPKAIILDADLFTPLPRPGMHDNIAWNTPREVLDSLGLDVEAMCETYFASAYKWFPMLSRKRLAQSLTKSSSELHPAVALLLLCMKLLTEPLQAHDAPETPLYQLTRQYLSAIENAGSSNLLLVQAIILTAIYELGHAIHPAAYLSIGRAARIGHLLGLHDKDHATQMFKAPDTWTLCEEERRTWWAVVILDRYVQCGMTGVSLATCEPLQGELLPCNDNDWSQGLVGSNDPLFTASPSLASPGISFATLCRASHMLGRVLRHKSDHILEFADKLAEAFQLHRALQSLERSFTCEATREEIKTCDLPRAVVCTARLILYNIYACNERYSAYKLGQETDMQKISVEGLSTAALTVAQIAQRFKQDWEAGVRGHPPLLAHCMYQALGECAWFVREDPSPQMQYAFDTIATALKCMAHQWRVCDEYLKLFEGSEGMTVG</sequence>
<gene>
    <name evidence="8" type="ORF">G647_08333</name>
</gene>
<accession>V9D065</accession>
<keyword evidence="2" id="KW-0479">Metal-binding</keyword>
<evidence type="ECO:0000256" key="5">
    <source>
        <dbReference type="ARBA" id="ARBA00023163"/>
    </source>
</evidence>
<dbReference type="GO" id="GO:0008270">
    <property type="term" value="F:zinc ion binding"/>
    <property type="evidence" value="ECO:0007669"/>
    <property type="project" value="InterPro"/>
</dbReference>
<dbReference type="GO" id="GO:0005634">
    <property type="term" value="C:nucleus"/>
    <property type="evidence" value="ECO:0007669"/>
    <property type="project" value="UniProtKB-SubCell"/>
</dbReference>
<dbReference type="InterPro" id="IPR007219">
    <property type="entry name" value="XnlR_reg_dom"/>
</dbReference>
<organism evidence="8 9">
    <name type="scientific">Cladophialophora carrionii CBS 160.54</name>
    <dbReference type="NCBI Taxonomy" id="1279043"/>
    <lineage>
        <taxon>Eukaryota</taxon>
        <taxon>Fungi</taxon>
        <taxon>Dikarya</taxon>
        <taxon>Ascomycota</taxon>
        <taxon>Pezizomycotina</taxon>
        <taxon>Eurotiomycetes</taxon>
        <taxon>Chaetothyriomycetidae</taxon>
        <taxon>Chaetothyriales</taxon>
        <taxon>Herpotrichiellaceae</taxon>
        <taxon>Cladophialophora</taxon>
    </lineage>
</organism>
<evidence type="ECO:0000259" key="7">
    <source>
        <dbReference type="SMART" id="SM00906"/>
    </source>
</evidence>
<dbReference type="VEuPathDB" id="FungiDB:G647_08333"/>
<dbReference type="GO" id="GO:0000981">
    <property type="term" value="F:DNA-binding transcription factor activity, RNA polymerase II-specific"/>
    <property type="evidence" value="ECO:0007669"/>
    <property type="project" value="InterPro"/>
</dbReference>
<dbReference type="RefSeq" id="XP_008730867.1">
    <property type="nucleotide sequence ID" value="XM_008732645.1"/>
</dbReference>
<evidence type="ECO:0000256" key="4">
    <source>
        <dbReference type="ARBA" id="ARBA00023125"/>
    </source>
</evidence>
<name>V9D065_9EURO</name>
<dbReference type="AlphaFoldDB" id="V9D065"/>
<dbReference type="Pfam" id="PF04082">
    <property type="entry name" value="Fungal_trans"/>
    <property type="match status" value="1"/>
</dbReference>
<evidence type="ECO:0000256" key="2">
    <source>
        <dbReference type="ARBA" id="ARBA00022723"/>
    </source>
</evidence>
<keyword evidence="3" id="KW-0805">Transcription regulation</keyword>
<dbReference type="EMBL" id="KB822708">
    <property type="protein sequence ID" value="ETI20299.1"/>
    <property type="molecule type" value="Genomic_DNA"/>
</dbReference>
<dbReference type="SUPFAM" id="SSF57701">
    <property type="entry name" value="Zn2/Cys6 DNA-binding domain"/>
    <property type="match status" value="1"/>
</dbReference>
<protein>
    <recommendedName>
        <fullName evidence="7">Xylanolytic transcriptional activator regulatory domain-containing protein</fullName>
    </recommendedName>
</protein>
<evidence type="ECO:0000256" key="6">
    <source>
        <dbReference type="ARBA" id="ARBA00023242"/>
    </source>
</evidence>
<dbReference type="GeneID" id="19986826"/>
<feature type="domain" description="Xylanolytic transcriptional activator regulatory" evidence="7">
    <location>
        <begin position="240"/>
        <end position="319"/>
    </location>
</feature>
<dbReference type="PANTHER" id="PTHR47338:SF20">
    <property type="entry name" value="ZN(II)2CYS6 TRANSCRIPTION FACTOR (EUROFUNG)"/>
    <property type="match status" value="1"/>
</dbReference>
<dbReference type="Proteomes" id="UP000030678">
    <property type="component" value="Unassembled WGS sequence"/>
</dbReference>
<dbReference type="InterPro" id="IPR036864">
    <property type="entry name" value="Zn2-C6_fun-type_DNA-bd_sf"/>
</dbReference>
<dbReference type="InterPro" id="IPR001138">
    <property type="entry name" value="Zn2Cys6_DnaBD"/>
</dbReference>
<dbReference type="PANTHER" id="PTHR47338">
    <property type="entry name" value="ZN(II)2CYS6 TRANSCRIPTION FACTOR (EUROFUNG)-RELATED"/>
    <property type="match status" value="1"/>
</dbReference>
<dbReference type="Pfam" id="PF00172">
    <property type="entry name" value="Zn_clus"/>
    <property type="match status" value="1"/>
</dbReference>
<keyword evidence="4" id="KW-0238">DNA-binding</keyword>
<dbReference type="Gene3D" id="4.10.240.10">
    <property type="entry name" value="Zn(2)-C6 fungal-type DNA-binding domain"/>
    <property type="match status" value="1"/>
</dbReference>
<dbReference type="GO" id="GO:0006351">
    <property type="term" value="P:DNA-templated transcription"/>
    <property type="evidence" value="ECO:0007669"/>
    <property type="project" value="InterPro"/>
</dbReference>
<keyword evidence="5" id="KW-0804">Transcription</keyword>
<evidence type="ECO:0000313" key="8">
    <source>
        <dbReference type="EMBL" id="ETI20299.1"/>
    </source>
</evidence>
<dbReference type="CDD" id="cd00067">
    <property type="entry name" value="GAL4"/>
    <property type="match status" value="1"/>
</dbReference>
<dbReference type="SMART" id="SM00906">
    <property type="entry name" value="Fungal_trans"/>
    <property type="match status" value="1"/>
</dbReference>
<comment type="subcellular location">
    <subcellularLocation>
        <location evidence="1">Nucleus</location>
    </subcellularLocation>
</comment>
<dbReference type="CDD" id="cd12148">
    <property type="entry name" value="fungal_TF_MHR"/>
    <property type="match status" value="1"/>
</dbReference>
<evidence type="ECO:0000256" key="1">
    <source>
        <dbReference type="ARBA" id="ARBA00004123"/>
    </source>
</evidence>